<dbReference type="GO" id="GO:0005829">
    <property type="term" value="C:cytosol"/>
    <property type="evidence" value="ECO:0007669"/>
    <property type="project" value="TreeGrafter"/>
</dbReference>
<dbReference type="PRINTS" id="PR00080">
    <property type="entry name" value="SDRFAMILY"/>
</dbReference>
<name>A0A1I2K368_9ACTN</name>
<dbReference type="Gene3D" id="3.40.50.720">
    <property type="entry name" value="NAD(P)-binding Rossmann-like Domain"/>
    <property type="match status" value="1"/>
</dbReference>
<dbReference type="InterPro" id="IPR020904">
    <property type="entry name" value="Sc_DH/Rdtase_CS"/>
</dbReference>
<evidence type="ECO:0000259" key="4">
    <source>
        <dbReference type="SMART" id="SM00822"/>
    </source>
</evidence>
<dbReference type="SUPFAM" id="SSF51735">
    <property type="entry name" value="NAD(P)-binding Rossmann-fold domains"/>
    <property type="match status" value="1"/>
</dbReference>
<dbReference type="PROSITE" id="PS00061">
    <property type="entry name" value="ADH_SHORT"/>
    <property type="match status" value="1"/>
</dbReference>
<dbReference type="AlphaFoldDB" id="A0A1I2K368"/>
<feature type="domain" description="Ketoreductase" evidence="4">
    <location>
        <begin position="2"/>
        <end position="181"/>
    </location>
</feature>
<sequence>MKIALVTGTSTGIGLETAVLAAKAGYEIVATMRNTAKAAALLERLPDADVRQLDVTDPDSVRACVDGVIADHGRLDALINNAGAGHLGTIELESVDDVRDVMEVNFFGVVQVTKAALPHLRAAEGRLITVTSVGGVVGQPFNEAYCAAKFAVEGWMESLAPVVGKLGVAVSVIEPGAVATEFVANVRADRDVEALVAGAGDYQSVINSYLARTQQAFSAAQSARECAETVVGALTAAEPRFRYQSSESAAGFTAVKLADADGSAVQALTTSWLGA</sequence>
<evidence type="ECO:0000256" key="2">
    <source>
        <dbReference type="ARBA" id="ARBA00023002"/>
    </source>
</evidence>
<evidence type="ECO:0000313" key="5">
    <source>
        <dbReference type="EMBL" id="SFF61542.1"/>
    </source>
</evidence>
<accession>A0A1I2K368</accession>
<dbReference type="PANTHER" id="PTHR43391:SF86">
    <property type="entry name" value="SHORT-CHAIN DEHYDROGENASE_REDUCTASE FAMILY PROTEIN"/>
    <property type="match status" value="1"/>
</dbReference>
<evidence type="ECO:0000256" key="3">
    <source>
        <dbReference type="RuleBase" id="RU000363"/>
    </source>
</evidence>
<evidence type="ECO:0000256" key="1">
    <source>
        <dbReference type="ARBA" id="ARBA00006484"/>
    </source>
</evidence>
<dbReference type="InterPro" id="IPR036291">
    <property type="entry name" value="NAD(P)-bd_dom_sf"/>
</dbReference>
<comment type="similarity">
    <text evidence="1 3">Belongs to the short-chain dehydrogenases/reductases (SDR) family.</text>
</comment>
<dbReference type="OrthoDB" id="3178062at2"/>
<dbReference type="CDD" id="cd05374">
    <property type="entry name" value="17beta-HSD-like_SDR_c"/>
    <property type="match status" value="1"/>
</dbReference>
<proteinExistence type="inferred from homology"/>
<protein>
    <submittedName>
        <fullName evidence="5">Short-chain dehydrogenase</fullName>
    </submittedName>
</protein>
<dbReference type="PANTHER" id="PTHR43391">
    <property type="entry name" value="RETINOL DEHYDROGENASE-RELATED"/>
    <property type="match status" value="1"/>
</dbReference>
<keyword evidence="2" id="KW-0560">Oxidoreductase</keyword>
<dbReference type="Proteomes" id="UP000181942">
    <property type="component" value="Unassembled WGS sequence"/>
</dbReference>
<evidence type="ECO:0000313" key="6">
    <source>
        <dbReference type="Proteomes" id="UP000181942"/>
    </source>
</evidence>
<reference evidence="5 6" key="1">
    <citation type="submission" date="2016-10" db="EMBL/GenBank/DDBJ databases">
        <authorList>
            <person name="de Groot N.N."/>
        </authorList>
    </citation>
    <scope>NUCLEOTIDE SEQUENCE [LARGE SCALE GENOMIC DNA]</scope>
    <source>
        <strain evidence="5 6">OK461</strain>
    </source>
</reference>
<dbReference type="RefSeq" id="WP_075029524.1">
    <property type="nucleotide sequence ID" value="NZ_FONR01000009.1"/>
</dbReference>
<gene>
    <name evidence="5" type="ORF">SAMN02787118_109291</name>
</gene>
<dbReference type="Pfam" id="PF00106">
    <property type="entry name" value="adh_short"/>
    <property type="match status" value="1"/>
</dbReference>
<dbReference type="PRINTS" id="PR00081">
    <property type="entry name" value="GDHRDH"/>
</dbReference>
<dbReference type="InterPro" id="IPR002347">
    <property type="entry name" value="SDR_fam"/>
</dbReference>
<dbReference type="GO" id="GO:0016491">
    <property type="term" value="F:oxidoreductase activity"/>
    <property type="evidence" value="ECO:0007669"/>
    <property type="project" value="UniProtKB-KW"/>
</dbReference>
<organism evidence="5 6">
    <name type="scientific">Streptomyces mirabilis</name>
    <dbReference type="NCBI Taxonomy" id="68239"/>
    <lineage>
        <taxon>Bacteria</taxon>
        <taxon>Bacillati</taxon>
        <taxon>Actinomycetota</taxon>
        <taxon>Actinomycetes</taxon>
        <taxon>Kitasatosporales</taxon>
        <taxon>Streptomycetaceae</taxon>
        <taxon>Streptomyces</taxon>
    </lineage>
</organism>
<dbReference type="InterPro" id="IPR057326">
    <property type="entry name" value="KR_dom"/>
</dbReference>
<dbReference type="EMBL" id="FONR01000009">
    <property type="protein sequence ID" value="SFF61542.1"/>
    <property type="molecule type" value="Genomic_DNA"/>
</dbReference>
<dbReference type="SMART" id="SM00822">
    <property type="entry name" value="PKS_KR"/>
    <property type="match status" value="1"/>
</dbReference>